<dbReference type="RefSeq" id="WP_203867061.1">
    <property type="nucleotide sequence ID" value="NZ_BONW01000016.1"/>
</dbReference>
<dbReference type="Pfam" id="PF13577">
    <property type="entry name" value="SnoaL_4"/>
    <property type="match status" value="1"/>
</dbReference>
<evidence type="ECO:0000259" key="1">
    <source>
        <dbReference type="Pfam" id="PF13577"/>
    </source>
</evidence>
<evidence type="ECO:0000313" key="2">
    <source>
        <dbReference type="EMBL" id="GIG88549.1"/>
    </source>
</evidence>
<dbReference type="EMBL" id="BONW01000016">
    <property type="protein sequence ID" value="GIG88549.1"/>
    <property type="molecule type" value="Genomic_DNA"/>
</dbReference>
<dbReference type="Gene3D" id="3.10.450.50">
    <property type="match status" value="1"/>
</dbReference>
<protein>
    <recommendedName>
        <fullName evidence="1">SnoaL-like domain-containing protein</fullName>
    </recommendedName>
</protein>
<dbReference type="SUPFAM" id="SSF54427">
    <property type="entry name" value="NTF2-like"/>
    <property type="match status" value="1"/>
</dbReference>
<gene>
    <name evidence="2" type="ORF">Pen02_34850</name>
</gene>
<proteinExistence type="predicted"/>
<dbReference type="InterPro" id="IPR037401">
    <property type="entry name" value="SnoaL-like"/>
</dbReference>
<sequence length="140" mass="15524">MAELTDQIDRAELTALVGRLGRWLDNGDDDETARRIYHRDAVVHSPRGTATGIAEIVAYVARTSDDAERTQHLATDVLVDLDGDRADVTANLLVAFFPSGQTFPSALRLVGLRYAFGALRTAEGWRFTRADVTPLWRQEP</sequence>
<dbReference type="InterPro" id="IPR032710">
    <property type="entry name" value="NTF2-like_dom_sf"/>
</dbReference>
<feature type="domain" description="SnoaL-like" evidence="1">
    <location>
        <begin position="9"/>
        <end position="129"/>
    </location>
</feature>
<evidence type="ECO:0000313" key="3">
    <source>
        <dbReference type="Proteomes" id="UP000646749"/>
    </source>
</evidence>
<comment type="caution">
    <text evidence="2">The sequence shown here is derived from an EMBL/GenBank/DDBJ whole genome shotgun (WGS) entry which is preliminary data.</text>
</comment>
<dbReference type="Proteomes" id="UP000646749">
    <property type="component" value="Unassembled WGS sequence"/>
</dbReference>
<reference evidence="2 3" key="1">
    <citation type="submission" date="2021-01" db="EMBL/GenBank/DDBJ databases">
        <title>Whole genome shotgun sequence of Plantactinospora endophytica NBRC 110450.</title>
        <authorList>
            <person name="Komaki H."/>
            <person name="Tamura T."/>
        </authorList>
    </citation>
    <scope>NUCLEOTIDE SEQUENCE [LARGE SCALE GENOMIC DNA]</scope>
    <source>
        <strain evidence="2 3">NBRC 110450</strain>
    </source>
</reference>
<name>A0ABQ4E1F7_9ACTN</name>
<keyword evidence="3" id="KW-1185">Reference proteome</keyword>
<accession>A0ABQ4E1F7</accession>
<organism evidence="2 3">
    <name type="scientific">Plantactinospora endophytica</name>
    <dbReference type="NCBI Taxonomy" id="673535"/>
    <lineage>
        <taxon>Bacteria</taxon>
        <taxon>Bacillati</taxon>
        <taxon>Actinomycetota</taxon>
        <taxon>Actinomycetes</taxon>
        <taxon>Micromonosporales</taxon>
        <taxon>Micromonosporaceae</taxon>
        <taxon>Plantactinospora</taxon>
    </lineage>
</organism>